<proteinExistence type="predicted"/>
<gene>
    <name evidence="2" type="ORF">RUE5091_03395</name>
</gene>
<dbReference type="Proteomes" id="UP000051260">
    <property type="component" value="Unassembled WGS sequence"/>
</dbReference>
<accession>A0A0P1IPJ2</accession>
<protein>
    <submittedName>
        <fullName evidence="2">Uncharacterized protein</fullName>
    </submittedName>
</protein>
<feature type="transmembrane region" description="Helical" evidence="1">
    <location>
        <begin position="77"/>
        <end position="100"/>
    </location>
</feature>
<evidence type="ECO:0000313" key="3">
    <source>
        <dbReference type="Proteomes" id="UP000051260"/>
    </source>
</evidence>
<feature type="transmembrane region" description="Helical" evidence="1">
    <location>
        <begin position="42"/>
        <end position="65"/>
    </location>
</feature>
<feature type="transmembrane region" description="Helical" evidence="1">
    <location>
        <begin position="162"/>
        <end position="185"/>
    </location>
</feature>
<keyword evidence="1" id="KW-0812">Transmembrane</keyword>
<sequence>MYKLAFHVFRIYWLPVLFASALLFLLDIWGQGSIGRSLVPTLMVYGYLAFAFHYTLLTGATTSVFKISSQTPSPNWSFWVAFILPIFILLLAMVSTFFIIKAKLPAEALSGDAALGFAMLVSLPLFGLLLAAIGTMIPAAAIQASTGVRPALKRARRSFWFILWRLITGPTVFTLVFVGVAFTMTQNGLDSTVPETFAGITFSNATYHTVAGFLGIFNTALTASIFSMAYTRVEEGRKLQPSSRT</sequence>
<feature type="transmembrane region" description="Helical" evidence="1">
    <location>
        <begin position="120"/>
        <end position="142"/>
    </location>
</feature>
<feature type="transmembrane region" description="Helical" evidence="1">
    <location>
        <begin position="12"/>
        <end position="30"/>
    </location>
</feature>
<dbReference type="STRING" id="1715692.RUE5091_03395"/>
<keyword evidence="3" id="KW-1185">Reference proteome</keyword>
<dbReference type="OrthoDB" id="7704696at2"/>
<keyword evidence="1" id="KW-1133">Transmembrane helix</keyword>
<keyword evidence="1" id="KW-0472">Membrane</keyword>
<organism evidence="2 3">
    <name type="scientific">Ruegeria denitrificans</name>
    <dbReference type="NCBI Taxonomy" id="1715692"/>
    <lineage>
        <taxon>Bacteria</taxon>
        <taxon>Pseudomonadati</taxon>
        <taxon>Pseudomonadota</taxon>
        <taxon>Alphaproteobacteria</taxon>
        <taxon>Rhodobacterales</taxon>
        <taxon>Roseobacteraceae</taxon>
        <taxon>Ruegeria</taxon>
    </lineage>
</organism>
<feature type="transmembrane region" description="Helical" evidence="1">
    <location>
        <begin position="205"/>
        <end position="230"/>
    </location>
</feature>
<name>A0A0P1IPJ2_9RHOB</name>
<dbReference type="RefSeq" id="WP_131726331.1">
    <property type="nucleotide sequence ID" value="NZ_CYUD01000011.1"/>
</dbReference>
<dbReference type="EMBL" id="CYUD01000011">
    <property type="protein sequence ID" value="CUK11243.1"/>
    <property type="molecule type" value="Genomic_DNA"/>
</dbReference>
<evidence type="ECO:0000256" key="1">
    <source>
        <dbReference type="SAM" id="Phobius"/>
    </source>
</evidence>
<dbReference type="AlphaFoldDB" id="A0A0P1IPJ2"/>
<evidence type="ECO:0000313" key="2">
    <source>
        <dbReference type="EMBL" id="CUK11243.1"/>
    </source>
</evidence>
<reference evidence="3" key="1">
    <citation type="submission" date="2015-09" db="EMBL/GenBank/DDBJ databases">
        <authorList>
            <person name="Rodrigo-Torres L."/>
            <person name="Arahal D.R."/>
        </authorList>
    </citation>
    <scope>NUCLEOTIDE SEQUENCE [LARGE SCALE GENOMIC DNA]</scope>
    <source>
        <strain evidence="3">CECT 5091</strain>
    </source>
</reference>